<evidence type="ECO:0000313" key="10">
    <source>
        <dbReference type="EMBL" id="MPM11607.1"/>
    </source>
</evidence>
<evidence type="ECO:0000256" key="9">
    <source>
        <dbReference type="SAM" id="Phobius"/>
    </source>
</evidence>
<dbReference type="GO" id="GO:0008320">
    <property type="term" value="F:protein transmembrane transporter activity"/>
    <property type="evidence" value="ECO:0007669"/>
    <property type="project" value="InterPro"/>
</dbReference>
<dbReference type="GO" id="GO:0043952">
    <property type="term" value="P:protein transport by the Sec complex"/>
    <property type="evidence" value="ECO:0007669"/>
    <property type="project" value="TreeGrafter"/>
</dbReference>
<dbReference type="Gene3D" id="1.20.5.1030">
    <property type="entry name" value="Preprotein translocase secy subunit"/>
    <property type="match status" value="1"/>
</dbReference>
<keyword evidence="8 9" id="KW-0472">Membrane</keyword>
<reference evidence="10" key="1">
    <citation type="submission" date="2019-08" db="EMBL/GenBank/DDBJ databases">
        <authorList>
            <person name="Kucharzyk K."/>
            <person name="Murdoch R.W."/>
            <person name="Higgins S."/>
            <person name="Loffler F."/>
        </authorList>
    </citation>
    <scope>NUCLEOTIDE SEQUENCE</scope>
</reference>
<keyword evidence="4 9" id="KW-0812">Transmembrane</keyword>
<keyword evidence="5" id="KW-0653">Protein transport</keyword>
<keyword evidence="3" id="KW-1003">Cell membrane</keyword>
<evidence type="ECO:0000256" key="8">
    <source>
        <dbReference type="ARBA" id="ARBA00023136"/>
    </source>
</evidence>
<evidence type="ECO:0000256" key="2">
    <source>
        <dbReference type="ARBA" id="ARBA00022448"/>
    </source>
</evidence>
<evidence type="ECO:0000256" key="5">
    <source>
        <dbReference type="ARBA" id="ARBA00022927"/>
    </source>
</evidence>
<keyword evidence="7" id="KW-0811">Translocation</keyword>
<comment type="subcellular location">
    <subcellularLocation>
        <location evidence="1">Membrane</location>
    </subcellularLocation>
</comment>
<evidence type="ECO:0000256" key="7">
    <source>
        <dbReference type="ARBA" id="ARBA00023010"/>
    </source>
</evidence>
<evidence type="ECO:0000256" key="6">
    <source>
        <dbReference type="ARBA" id="ARBA00022989"/>
    </source>
</evidence>
<dbReference type="InterPro" id="IPR005807">
    <property type="entry name" value="SecE_bac"/>
</dbReference>
<dbReference type="EMBL" id="VSSQ01001852">
    <property type="protein sequence ID" value="MPM11607.1"/>
    <property type="molecule type" value="Genomic_DNA"/>
</dbReference>
<dbReference type="PANTHER" id="PTHR33910:SF1">
    <property type="entry name" value="PROTEIN TRANSLOCASE SUBUNIT SECE"/>
    <property type="match status" value="1"/>
</dbReference>
<evidence type="ECO:0000256" key="1">
    <source>
        <dbReference type="ARBA" id="ARBA00004370"/>
    </source>
</evidence>
<dbReference type="GO" id="GO:0009306">
    <property type="term" value="P:protein secretion"/>
    <property type="evidence" value="ECO:0007669"/>
    <property type="project" value="InterPro"/>
</dbReference>
<proteinExistence type="inferred from homology"/>
<dbReference type="HAMAP" id="MF_00422">
    <property type="entry name" value="SecE"/>
    <property type="match status" value="1"/>
</dbReference>
<keyword evidence="2" id="KW-0813">Transport</keyword>
<name>A0A644X6P1_9ZZZZ</name>
<dbReference type="AlphaFoldDB" id="A0A644X6P1"/>
<dbReference type="Pfam" id="PF00584">
    <property type="entry name" value="SecE"/>
    <property type="match status" value="1"/>
</dbReference>
<gene>
    <name evidence="10" type="primary">secE_15</name>
    <name evidence="10" type="ORF">SDC9_57955</name>
</gene>
<protein>
    <submittedName>
        <fullName evidence="10">Protein translocase subunit SecE</fullName>
    </submittedName>
</protein>
<dbReference type="GO" id="GO:0006886">
    <property type="term" value="P:intracellular protein transport"/>
    <property type="evidence" value="ECO:0007669"/>
    <property type="project" value="InterPro"/>
</dbReference>
<evidence type="ECO:0000256" key="4">
    <source>
        <dbReference type="ARBA" id="ARBA00022692"/>
    </source>
</evidence>
<evidence type="ECO:0000256" key="3">
    <source>
        <dbReference type="ARBA" id="ARBA00022475"/>
    </source>
</evidence>
<dbReference type="GO" id="GO:0006605">
    <property type="term" value="P:protein targeting"/>
    <property type="evidence" value="ECO:0007669"/>
    <property type="project" value="InterPro"/>
</dbReference>
<dbReference type="GO" id="GO:0005886">
    <property type="term" value="C:plasma membrane"/>
    <property type="evidence" value="ECO:0007669"/>
    <property type="project" value="TreeGrafter"/>
</dbReference>
<dbReference type="PANTHER" id="PTHR33910">
    <property type="entry name" value="PROTEIN TRANSLOCASE SUBUNIT SECE"/>
    <property type="match status" value="1"/>
</dbReference>
<keyword evidence="6 9" id="KW-1133">Transmembrane helix</keyword>
<sequence length="59" mass="6702">MKKLIKYFKESHQELKKVVWPSREAVISSTKVVLVSTVLVAIFLGLVDFLLLKGVLFVL</sequence>
<dbReference type="InterPro" id="IPR001901">
    <property type="entry name" value="Translocase_SecE/Sec61-g"/>
</dbReference>
<feature type="transmembrane region" description="Helical" evidence="9">
    <location>
        <begin position="32"/>
        <end position="52"/>
    </location>
</feature>
<accession>A0A644X6P1</accession>
<dbReference type="NCBIfam" id="TIGR00964">
    <property type="entry name" value="secE_bact"/>
    <property type="match status" value="1"/>
</dbReference>
<dbReference type="InterPro" id="IPR038379">
    <property type="entry name" value="SecE_sf"/>
</dbReference>
<organism evidence="10">
    <name type="scientific">bioreactor metagenome</name>
    <dbReference type="NCBI Taxonomy" id="1076179"/>
    <lineage>
        <taxon>unclassified sequences</taxon>
        <taxon>metagenomes</taxon>
        <taxon>ecological metagenomes</taxon>
    </lineage>
</organism>
<comment type="caution">
    <text evidence="10">The sequence shown here is derived from an EMBL/GenBank/DDBJ whole genome shotgun (WGS) entry which is preliminary data.</text>
</comment>